<name>A0ABP6TJ86_9ACTN</name>
<comment type="caution">
    <text evidence="4">The sequence shown here is derived from an EMBL/GenBank/DDBJ whole genome shotgun (WGS) entry which is preliminary data.</text>
</comment>
<evidence type="ECO:0000256" key="1">
    <source>
        <dbReference type="ARBA" id="ARBA00023125"/>
    </source>
</evidence>
<dbReference type="InterPro" id="IPR011990">
    <property type="entry name" value="TPR-like_helical_dom_sf"/>
</dbReference>
<dbReference type="InterPro" id="IPR039420">
    <property type="entry name" value="WalR-like"/>
</dbReference>
<dbReference type="CDD" id="cd06170">
    <property type="entry name" value="LuxR_C_like"/>
    <property type="match status" value="1"/>
</dbReference>
<dbReference type="SMART" id="SM00421">
    <property type="entry name" value="HTH_LUXR"/>
    <property type="match status" value="1"/>
</dbReference>
<evidence type="ECO:0000313" key="4">
    <source>
        <dbReference type="EMBL" id="GAA3494780.1"/>
    </source>
</evidence>
<sequence length="990" mass="102641">MVRTYTFRLSLRMSKVAGMTGQTTPGSAPLRYRPGPERQEIAELLERLRTDGGVRVVTGEPGCGRTAFLEFAARSFRAGPVWHVRADPARIRQPHHGLRTLLRAGGRPAHVPGDGAAGEALLGVLRAAAAASPLLVCVDDVHLWDAASRAALGHAAARVHATGGGVGLLLGVPGHRPADRETAGLPVLRIAPLTPGDAAGLVDDATGGAVDPAVREELVAEAEGNPALLLALVRRLSPAQLRGRRALPRPLADAETLTAVAGGCLTGVPPDHADLLLTTAAAVRVTGEPDADADLVRAAAGRVGERAAAPDAETAPSPGARARAPHAAGPLPETLALADGRLRFRSALLGRAVYAGASPERRRAAHRALAEGTGDPRGVPALLHRSWTVTGPAPALAAELAAAAADPAAALPPGLRRAAHTRAAELTPDGAERAHRYTAAAQQALLAGDPSEALRLLEAARSRPAPASVRGGAELLRGAVLLADGPVDDARESFLLAAGLLAGHSREEADTAGLGAANAAWAAGDVAACLRALAPDGPLAHEPARVLAPVPTAAVARAAHASSAGTAGTAVPGSTGPTRSALLRDHRDGMRAVLLGRFDLAAAPLRRVVEGGLPADEPERLLGSAAAALMLGDVTAARRTGARALAAVRTLGAAALEPRALEYLAYAELRAGRHQLARTHAEEGLRTARRTGQRNTAAHHHAVLALAASIEGERELVAEHATAALRTARRHGLAQAATLAQWALARADLGAGRPREAADRLGPLVRPGARRGHFAVWMLAVPCFVEASAFAGRPEDARTVVEDFALWAACGADPQAPAQLLRCRALLAAPEAADELYLRALDRHEETDGDFERARTELLYGKWLRRRRRLGEARARLGEALMGFERCGAHPWGQQAAAELRANGAAPGGAGGGPSSRSGPGELSRLTPQQLRIARCVAEGATNREVALSLSVSTRTVDYHLRNVFATLGVRSRVELARLVEQAEKTGAQL</sequence>
<gene>
    <name evidence="4" type="ORF">GCM10019016_018800</name>
</gene>
<feature type="region of interest" description="Disordered" evidence="2">
    <location>
        <begin position="903"/>
        <end position="924"/>
    </location>
</feature>
<dbReference type="Pfam" id="PF00196">
    <property type="entry name" value="GerE"/>
    <property type="match status" value="1"/>
</dbReference>
<dbReference type="EMBL" id="BAAAXF010000018">
    <property type="protein sequence ID" value="GAA3494780.1"/>
    <property type="molecule type" value="Genomic_DNA"/>
</dbReference>
<proteinExistence type="predicted"/>
<feature type="domain" description="HTH luxR-type" evidence="3">
    <location>
        <begin position="919"/>
        <end position="984"/>
    </location>
</feature>
<protein>
    <submittedName>
        <fullName evidence="4">Helix-turn-helix transcriptional regulator</fullName>
    </submittedName>
</protein>
<dbReference type="Gene3D" id="1.10.10.10">
    <property type="entry name" value="Winged helix-like DNA-binding domain superfamily/Winged helix DNA-binding domain"/>
    <property type="match status" value="1"/>
</dbReference>
<dbReference type="InterPro" id="IPR000792">
    <property type="entry name" value="Tscrpt_reg_LuxR_C"/>
</dbReference>
<organism evidence="4 5">
    <name type="scientific">Streptomyces prasinosporus</name>
    <dbReference type="NCBI Taxonomy" id="68256"/>
    <lineage>
        <taxon>Bacteria</taxon>
        <taxon>Bacillati</taxon>
        <taxon>Actinomycetota</taxon>
        <taxon>Actinomycetes</taxon>
        <taxon>Kitasatosporales</taxon>
        <taxon>Streptomycetaceae</taxon>
        <taxon>Streptomyces</taxon>
        <taxon>Streptomyces albogriseolus group</taxon>
    </lineage>
</organism>
<dbReference type="SUPFAM" id="SSF46894">
    <property type="entry name" value="C-terminal effector domain of the bipartite response regulators"/>
    <property type="match status" value="1"/>
</dbReference>
<dbReference type="SUPFAM" id="SSF52540">
    <property type="entry name" value="P-loop containing nucleoside triphosphate hydrolases"/>
    <property type="match status" value="1"/>
</dbReference>
<dbReference type="PANTHER" id="PTHR43214:SF42">
    <property type="entry name" value="TRANSCRIPTIONAL REGULATORY PROTEIN DESR"/>
    <property type="match status" value="1"/>
</dbReference>
<dbReference type="PROSITE" id="PS50043">
    <property type="entry name" value="HTH_LUXR_2"/>
    <property type="match status" value="1"/>
</dbReference>
<evidence type="ECO:0000256" key="2">
    <source>
        <dbReference type="SAM" id="MobiDB-lite"/>
    </source>
</evidence>
<evidence type="ECO:0000259" key="3">
    <source>
        <dbReference type="PROSITE" id="PS50043"/>
    </source>
</evidence>
<reference evidence="5" key="1">
    <citation type="journal article" date="2019" name="Int. J. Syst. Evol. Microbiol.">
        <title>The Global Catalogue of Microorganisms (GCM) 10K type strain sequencing project: providing services to taxonomists for standard genome sequencing and annotation.</title>
        <authorList>
            <consortium name="The Broad Institute Genomics Platform"/>
            <consortium name="The Broad Institute Genome Sequencing Center for Infectious Disease"/>
            <person name="Wu L."/>
            <person name="Ma J."/>
        </authorList>
    </citation>
    <scope>NUCLEOTIDE SEQUENCE [LARGE SCALE GENOMIC DNA]</scope>
    <source>
        <strain evidence="5">JCM 4816</strain>
    </source>
</reference>
<dbReference type="InterPro" id="IPR016032">
    <property type="entry name" value="Sig_transdc_resp-reg_C-effctor"/>
</dbReference>
<dbReference type="Proteomes" id="UP001501455">
    <property type="component" value="Unassembled WGS sequence"/>
</dbReference>
<dbReference type="InterPro" id="IPR036388">
    <property type="entry name" value="WH-like_DNA-bd_sf"/>
</dbReference>
<dbReference type="SUPFAM" id="SSF48452">
    <property type="entry name" value="TPR-like"/>
    <property type="match status" value="1"/>
</dbReference>
<evidence type="ECO:0000313" key="5">
    <source>
        <dbReference type="Proteomes" id="UP001501455"/>
    </source>
</evidence>
<accession>A0ABP6TJ86</accession>
<dbReference type="Gene3D" id="1.25.40.10">
    <property type="entry name" value="Tetratricopeptide repeat domain"/>
    <property type="match status" value="1"/>
</dbReference>
<dbReference type="PRINTS" id="PR00038">
    <property type="entry name" value="HTHLUXR"/>
</dbReference>
<dbReference type="PANTHER" id="PTHR43214">
    <property type="entry name" value="TWO-COMPONENT RESPONSE REGULATOR"/>
    <property type="match status" value="1"/>
</dbReference>
<feature type="region of interest" description="Disordered" evidence="2">
    <location>
        <begin position="303"/>
        <end position="327"/>
    </location>
</feature>
<keyword evidence="5" id="KW-1185">Reference proteome</keyword>
<keyword evidence="1" id="KW-0238">DNA-binding</keyword>
<dbReference type="InterPro" id="IPR027417">
    <property type="entry name" value="P-loop_NTPase"/>
</dbReference>